<reference evidence="1" key="1">
    <citation type="submission" date="2021-05" db="EMBL/GenBank/DDBJ databases">
        <authorList>
            <person name="Alioto T."/>
            <person name="Alioto T."/>
            <person name="Gomez Garrido J."/>
        </authorList>
    </citation>
    <scope>NUCLEOTIDE SEQUENCE</scope>
</reference>
<dbReference type="AlphaFoldDB" id="A0A8D8DG11"/>
<name>A0A8D8DG11_CULPI</name>
<dbReference type="EMBL" id="HBUE01158423">
    <property type="protein sequence ID" value="CAG6508986.1"/>
    <property type="molecule type" value="Transcribed_RNA"/>
</dbReference>
<dbReference type="EMBL" id="HBUE01263555">
    <property type="protein sequence ID" value="CAG6560344.1"/>
    <property type="molecule type" value="Transcribed_RNA"/>
</dbReference>
<proteinExistence type="predicted"/>
<accession>A0A8D8DG11</accession>
<protein>
    <submittedName>
        <fullName evidence="1">(northern house mosquito) hypothetical protein</fullName>
    </submittedName>
</protein>
<sequence length="147" mass="17106">MPGNVPLRCHIWLNGGGSWRSLRVWICKVWRRRRLMLQRYVGTPQSIVTDALAVWLPDVVGVWLNVVHLVPIESVRDGSYVVWMTNGESTLWIPRGNRWRTSNGFPHGIGFTLNVETIFVRCRRIDLIQLLLVCVRIRRVEEVRHIG</sequence>
<organism evidence="1">
    <name type="scientific">Culex pipiens</name>
    <name type="common">House mosquito</name>
    <dbReference type="NCBI Taxonomy" id="7175"/>
    <lineage>
        <taxon>Eukaryota</taxon>
        <taxon>Metazoa</taxon>
        <taxon>Ecdysozoa</taxon>
        <taxon>Arthropoda</taxon>
        <taxon>Hexapoda</taxon>
        <taxon>Insecta</taxon>
        <taxon>Pterygota</taxon>
        <taxon>Neoptera</taxon>
        <taxon>Endopterygota</taxon>
        <taxon>Diptera</taxon>
        <taxon>Nematocera</taxon>
        <taxon>Culicoidea</taxon>
        <taxon>Culicidae</taxon>
        <taxon>Culicinae</taxon>
        <taxon>Culicini</taxon>
        <taxon>Culex</taxon>
        <taxon>Culex</taxon>
    </lineage>
</organism>
<evidence type="ECO:0000313" key="1">
    <source>
        <dbReference type="EMBL" id="CAG6508986.1"/>
    </source>
</evidence>